<feature type="domain" description="Late embryogenesis abundant protein LEA-2 subgroup" evidence="1">
    <location>
        <begin position="48"/>
        <end position="143"/>
    </location>
</feature>
<organism evidence="2 3">
    <name type="scientific">Wandonia haliotis</name>
    <dbReference type="NCBI Taxonomy" id="574963"/>
    <lineage>
        <taxon>Bacteria</taxon>
        <taxon>Pseudomonadati</taxon>
        <taxon>Bacteroidota</taxon>
        <taxon>Flavobacteriia</taxon>
        <taxon>Flavobacteriales</taxon>
        <taxon>Crocinitomicaceae</taxon>
        <taxon>Wandonia</taxon>
    </lineage>
</organism>
<dbReference type="EMBL" id="BAAAFH010000003">
    <property type="protein sequence ID" value="GAA0874164.1"/>
    <property type="molecule type" value="Genomic_DNA"/>
</dbReference>
<name>A0ABN1MLR6_9FLAO</name>
<protein>
    <recommendedName>
        <fullName evidence="1">Late embryogenesis abundant protein LEA-2 subgroup domain-containing protein</fullName>
    </recommendedName>
</protein>
<reference evidence="2 3" key="1">
    <citation type="journal article" date="2019" name="Int. J. Syst. Evol. Microbiol.">
        <title>The Global Catalogue of Microorganisms (GCM) 10K type strain sequencing project: providing services to taxonomists for standard genome sequencing and annotation.</title>
        <authorList>
            <consortium name="The Broad Institute Genomics Platform"/>
            <consortium name="The Broad Institute Genome Sequencing Center for Infectious Disease"/>
            <person name="Wu L."/>
            <person name="Ma J."/>
        </authorList>
    </citation>
    <scope>NUCLEOTIDE SEQUENCE [LARGE SCALE GENOMIC DNA]</scope>
    <source>
        <strain evidence="2 3">JCM 16083</strain>
    </source>
</reference>
<dbReference type="SUPFAM" id="SSF117070">
    <property type="entry name" value="LEA14-like"/>
    <property type="match status" value="1"/>
</dbReference>
<evidence type="ECO:0000313" key="3">
    <source>
        <dbReference type="Proteomes" id="UP001501126"/>
    </source>
</evidence>
<dbReference type="InterPro" id="IPR004864">
    <property type="entry name" value="LEA_2"/>
</dbReference>
<proteinExistence type="predicted"/>
<comment type="caution">
    <text evidence="2">The sequence shown here is derived from an EMBL/GenBank/DDBJ whole genome shotgun (WGS) entry which is preliminary data.</text>
</comment>
<dbReference type="Gene3D" id="2.60.40.1820">
    <property type="match status" value="1"/>
</dbReference>
<keyword evidence="3" id="KW-1185">Reference proteome</keyword>
<gene>
    <name evidence="2" type="ORF">GCM10009118_05720</name>
</gene>
<dbReference type="Pfam" id="PF03168">
    <property type="entry name" value="LEA_2"/>
    <property type="match status" value="1"/>
</dbReference>
<accession>A0ABN1MLR6</accession>
<evidence type="ECO:0000313" key="2">
    <source>
        <dbReference type="EMBL" id="GAA0874164.1"/>
    </source>
</evidence>
<sequence length="159" mass="17810">MMRSLFILLLTAPLFVSCFSYKDVSFKGVENYKIGKIQDGELSFGFDVKLENPNKYNIKIKPTDLQVFIGDRELGIARLDKKLKIKKNSSASYPVMINARLKNLAGAGMGAILELATKKSADVRIKGPVKGSVHGFTRKMEIDETRSIDLSKFNIPFFN</sequence>
<dbReference type="Proteomes" id="UP001501126">
    <property type="component" value="Unassembled WGS sequence"/>
</dbReference>
<evidence type="ECO:0000259" key="1">
    <source>
        <dbReference type="Pfam" id="PF03168"/>
    </source>
</evidence>
<dbReference type="RefSeq" id="WP_343784936.1">
    <property type="nucleotide sequence ID" value="NZ_BAAAFH010000003.1"/>
</dbReference>
<dbReference type="PROSITE" id="PS51257">
    <property type="entry name" value="PROKAR_LIPOPROTEIN"/>
    <property type="match status" value="1"/>
</dbReference>